<comment type="subcellular location">
    <subcellularLocation>
        <location evidence="1">Nucleus membrane</location>
        <topology evidence="1">Multi-pass membrane protein</topology>
    </subcellularLocation>
</comment>
<dbReference type="Pfam" id="PF03914">
    <property type="entry name" value="CBF"/>
    <property type="match status" value="1"/>
</dbReference>
<feature type="region of interest" description="Disordered" evidence="5">
    <location>
        <begin position="1"/>
        <end position="22"/>
    </location>
</feature>
<dbReference type="AlphaFoldDB" id="A0A9P5KWH6"/>
<dbReference type="InterPro" id="IPR027193">
    <property type="entry name" value="Noc4"/>
</dbReference>
<evidence type="ECO:0000256" key="5">
    <source>
        <dbReference type="SAM" id="MobiDB-lite"/>
    </source>
</evidence>
<dbReference type="GO" id="GO:0042254">
    <property type="term" value="P:ribosome biogenesis"/>
    <property type="evidence" value="ECO:0007669"/>
    <property type="project" value="InterPro"/>
</dbReference>
<evidence type="ECO:0000256" key="3">
    <source>
        <dbReference type="ARBA" id="ARBA00022692"/>
    </source>
</evidence>
<evidence type="ECO:0000313" key="7">
    <source>
        <dbReference type="EMBL" id="KAF5104082.1"/>
    </source>
</evidence>
<dbReference type="GO" id="GO:0031965">
    <property type="term" value="C:nuclear membrane"/>
    <property type="evidence" value="ECO:0007669"/>
    <property type="project" value="UniProtKB-SubCell"/>
</dbReference>
<evidence type="ECO:0000256" key="2">
    <source>
        <dbReference type="ARBA" id="ARBA00007797"/>
    </source>
</evidence>
<dbReference type="InterPro" id="IPR005612">
    <property type="entry name" value="CCAAT-binding_factor"/>
</dbReference>
<reference evidence="7" key="2">
    <citation type="submission" date="2020-01" db="EMBL/GenBank/DDBJ databases">
        <authorList>
            <person name="Perkins V."/>
            <person name="Lessard M.-H."/>
            <person name="Dugat-Bony E."/>
            <person name="Frenette M."/>
            <person name="Labrie S."/>
        </authorList>
    </citation>
    <scope>NUCLEOTIDE SEQUENCE</scope>
    <source>
        <strain evidence="7">LMA-70</strain>
    </source>
</reference>
<keyword evidence="3" id="KW-0812">Transmembrane</keyword>
<accession>A0A9P5KWH6</accession>
<reference evidence="7" key="1">
    <citation type="journal article" date="2020" name="Front. Microbiol.">
        <title>Phenotypic and Genetic Characterization of the Cheese Ripening Yeast Geotrichum candidum.</title>
        <authorList>
            <person name="Perkins V."/>
            <person name="Vignola S."/>
            <person name="Lessard M.H."/>
            <person name="Plante P.L."/>
            <person name="Corbeil J."/>
            <person name="Dugat-Bony E."/>
            <person name="Frenette M."/>
            <person name="Labrie S."/>
        </authorList>
    </citation>
    <scope>NUCLEOTIDE SEQUENCE</scope>
    <source>
        <strain evidence="7">LMA-70</strain>
    </source>
</reference>
<sequence length="554" mass="63084">MAKRKSDTAEAAAISTTKKQRESVPTFTSAAEIKALEATILKSSKNYNSLARLLDTLKKSVKSDTADVSEEIQVELITALFRIFGKLLKKGELRSSKSFTATQTEVVLWLAKRYDAFKHTLYDVIRTSEEDTLQVLALQIALRLFKLENQYYVPNETFFPRDILAGVVEAVYWARDNADPVVDEFMDNYVAVYDDLRYHFLNVLGDMLTESDALRTNDAAARAADRLFAHLITIGDNFPEADDQLTEFFLIKPKAPKNVQVSSPLMVSSHKVKFQKALLAAFRLPIEAEQYRAILTVLHKAIVPNMAQPQFLMDFLSDAYEAGGPIALLALNSLFYLIQNHNLDYPKFFQKLYTLLDASILHVKYRSRFFRLLDLFLTSTHISVAVVASFIKRISRLALFAPPSAIVAIVPFVYNQLKRHPTCMVLIHRPEVDGDEDPETRGFKDPFDNEQTDPALTNAIASSLWELETLQSHYHPNVATLARIMSEQFRKPQYVLEDFLDMSYSSLMAAEQGRRLKRAPALEFERFETVFEEPARTVEEDEIAHAAFMNGWMY</sequence>
<comment type="caution">
    <text evidence="7">The sequence shown here is derived from an EMBL/GenBank/DDBJ whole genome shotgun (WGS) entry which is preliminary data.</text>
</comment>
<evidence type="ECO:0000313" key="8">
    <source>
        <dbReference type="Proteomes" id="UP000750522"/>
    </source>
</evidence>
<dbReference type="InterPro" id="IPR016024">
    <property type="entry name" value="ARM-type_fold"/>
</dbReference>
<organism evidence="7 8">
    <name type="scientific">Geotrichum candidum</name>
    <name type="common">Oospora lactis</name>
    <name type="synonym">Dipodascus geotrichum</name>
    <dbReference type="NCBI Taxonomy" id="1173061"/>
    <lineage>
        <taxon>Eukaryota</taxon>
        <taxon>Fungi</taxon>
        <taxon>Dikarya</taxon>
        <taxon>Ascomycota</taxon>
        <taxon>Saccharomycotina</taxon>
        <taxon>Dipodascomycetes</taxon>
        <taxon>Dipodascales</taxon>
        <taxon>Dipodascaceae</taxon>
        <taxon>Geotrichum</taxon>
    </lineage>
</organism>
<dbReference type="Proteomes" id="UP000750522">
    <property type="component" value="Unassembled WGS sequence"/>
</dbReference>
<gene>
    <name evidence="7" type="ORF">DV451_000958</name>
</gene>
<dbReference type="GO" id="GO:0030692">
    <property type="term" value="C:Noc4p-Nop14p complex"/>
    <property type="evidence" value="ECO:0007669"/>
    <property type="project" value="TreeGrafter"/>
</dbReference>
<dbReference type="PANTHER" id="PTHR12455:SF0">
    <property type="entry name" value="NUCLEOLAR COMPLEX PROTEIN 4 HOMOLOG"/>
    <property type="match status" value="1"/>
</dbReference>
<comment type="similarity">
    <text evidence="2">Belongs to the CBF/MAK21 family.</text>
</comment>
<name>A0A9P5KWH6_GEOCN</name>
<dbReference type="SUPFAM" id="SSF48371">
    <property type="entry name" value="ARM repeat"/>
    <property type="match status" value="1"/>
</dbReference>
<dbReference type="GO" id="GO:0032040">
    <property type="term" value="C:small-subunit processome"/>
    <property type="evidence" value="ECO:0007669"/>
    <property type="project" value="TreeGrafter"/>
</dbReference>
<dbReference type="EMBL" id="QQZK01000013">
    <property type="protein sequence ID" value="KAF5104082.1"/>
    <property type="molecule type" value="Genomic_DNA"/>
</dbReference>
<keyword evidence="4" id="KW-0472">Membrane</keyword>
<protein>
    <recommendedName>
        <fullName evidence="6">CCAAT-binding factor domain-containing protein</fullName>
    </recommendedName>
</protein>
<keyword evidence="4" id="KW-1133">Transmembrane helix</keyword>
<evidence type="ECO:0000259" key="6">
    <source>
        <dbReference type="Pfam" id="PF03914"/>
    </source>
</evidence>
<dbReference type="PANTHER" id="PTHR12455">
    <property type="entry name" value="NUCLEOLAR COMPLEX PROTEIN 4"/>
    <property type="match status" value="1"/>
</dbReference>
<evidence type="ECO:0000256" key="4">
    <source>
        <dbReference type="ARBA" id="ARBA00022989"/>
    </source>
</evidence>
<proteinExistence type="inferred from homology"/>
<evidence type="ECO:0000256" key="1">
    <source>
        <dbReference type="ARBA" id="ARBA00004232"/>
    </source>
</evidence>
<feature type="domain" description="CCAAT-binding factor" evidence="6">
    <location>
        <begin position="327"/>
        <end position="482"/>
    </location>
</feature>